<keyword evidence="1" id="KW-0813">Transport</keyword>
<organism evidence="8 9">
    <name type="scientific">Chitinophaga caeni</name>
    <dbReference type="NCBI Taxonomy" id="2029983"/>
    <lineage>
        <taxon>Bacteria</taxon>
        <taxon>Pseudomonadati</taxon>
        <taxon>Bacteroidota</taxon>
        <taxon>Chitinophagia</taxon>
        <taxon>Chitinophagales</taxon>
        <taxon>Chitinophagaceae</taxon>
        <taxon>Chitinophaga</taxon>
    </lineage>
</organism>
<protein>
    <submittedName>
        <fullName evidence="8">ABC transporter ATP-binding protein</fullName>
    </submittedName>
</protein>
<dbReference type="InterPro" id="IPR008995">
    <property type="entry name" value="Mo/tungstate-bd_C_term_dom"/>
</dbReference>
<dbReference type="OrthoDB" id="9802264at2"/>
<keyword evidence="9" id="KW-1185">Reference proteome</keyword>
<dbReference type="InterPro" id="IPR003593">
    <property type="entry name" value="AAA+_ATPase"/>
</dbReference>
<dbReference type="Pfam" id="PF00005">
    <property type="entry name" value="ABC_tran"/>
    <property type="match status" value="1"/>
</dbReference>
<dbReference type="PROSITE" id="PS00211">
    <property type="entry name" value="ABC_TRANSPORTER_1"/>
    <property type="match status" value="1"/>
</dbReference>
<dbReference type="InterPro" id="IPR047641">
    <property type="entry name" value="ABC_transpr_MalK/UgpC-like"/>
</dbReference>
<dbReference type="InterPro" id="IPR027417">
    <property type="entry name" value="P-loop_NTPase"/>
</dbReference>
<keyword evidence="4 8" id="KW-0067">ATP-binding</keyword>
<accession>A0A291QVH2</accession>
<dbReference type="AlphaFoldDB" id="A0A291QVH2"/>
<evidence type="ECO:0000256" key="4">
    <source>
        <dbReference type="ARBA" id="ARBA00022840"/>
    </source>
</evidence>
<dbReference type="PANTHER" id="PTHR43875">
    <property type="entry name" value="MALTODEXTRIN IMPORT ATP-BINDING PROTEIN MSMX"/>
    <property type="match status" value="1"/>
</dbReference>
<gene>
    <name evidence="8" type="ORF">COR50_12585</name>
</gene>
<feature type="domain" description="ABC transporter" evidence="7">
    <location>
        <begin position="25"/>
        <end position="252"/>
    </location>
</feature>
<dbReference type="GO" id="GO:0016887">
    <property type="term" value="F:ATP hydrolysis activity"/>
    <property type="evidence" value="ECO:0007669"/>
    <property type="project" value="InterPro"/>
</dbReference>
<evidence type="ECO:0000313" key="9">
    <source>
        <dbReference type="Proteomes" id="UP000220133"/>
    </source>
</evidence>
<dbReference type="GO" id="GO:0005524">
    <property type="term" value="F:ATP binding"/>
    <property type="evidence" value="ECO:0007669"/>
    <property type="project" value="UniProtKB-KW"/>
</dbReference>
<reference evidence="8 9" key="1">
    <citation type="submission" date="2017-10" db="EMBL/GenBank/DDBJ databases">
        <title>Paenichitinophaga pekingensis gen. nov., sp. nov., isolated from activated sludge.</title>
        <authorList>
            <person name="Jin D."/>
            <person name="Kong X."/>
            <person name="Deng Y."/>
            <person name="Bai Z."/>
        </authorList>
    </citation>
    <scope>NUCLEOTIDE SEQUENCE [LARGE SCALE GENOMIC DNA]</scope>
    <source>
        <strain evidence="8 9">13</strain>
    </source>
</reference>
<evidence type="ECO:0000313" key="8">
    <source>
        <dbReference type="EMBL" id="ATL47937.1"/>
    </source>
</evidence>
<dbReference type="GO" id="GO:0055052">
    <property type="term" value="C:ATP-binding cassette (ABC) transporter complex, substrate-binding subunit-containing"/>
    <property type="evidence" value="ECO:0007669"/>
    <property type="project" value="TreeGrafter"/>
</dbReference>
<evidence type="ECO:0000259" key="7">
    <source>
        <dbReference type="PROSITE" id="PS50893"/>
    </source>
</evidence>
<dbReference type="InterPro" id="IPR017871">
    <property type="entry name" value="ABC_transporter-like_CS"/>
</dbReference>
<dbReference type="InterPro" id="IPR013611">
    <property type="entry name" value="Transp-assoc_OB_typ2"/>
</dbReference>
<evidence type="ECO:0000256" key="1">
    <source>
        <dbReference type="ARBA" id="ARBA00022448"/>
    </source>
</evidence>
<keyword evidence="6" id="KW-0472">Membrane</keyword>
<dbReference type="Pfam" id="PF08402">
    <property type="entry name" value="TOBE_2"/>
    <property type="match status" value="1"/>
</dbReference>
<dbReference type="Proteomes" id="UP000220133">
    <property type="component" value="Chromosome"/>
</dbReference>
<dbReference type="KEGG" id="cbae:COR50_12585"/>
<dbReference type="GO" id="GO:0022857">
    <property type="term" value="F:transmembrane transporter activity"/>
    <property type="evidence" value="ECO:0007669"/>
    <property type="project" value="InterPro"/>
</dbReference>
<dbReference type="SUPFAM" id="SSF50331">
    <property type="entry name" value="MOP-like"/>
    <property type="match status" value="1"/>
</dbReference>
<keyword evidence="2" id="KW-1003">Cell membrane</keyword>
<dbReference type="PANTHER" id="PTHR43875:SF15">
    <property type="entry name" value="TREHALOSE IMPORT ATP-BINDING PROTEIN SUGC"/>
    <property type="match status" value="1"/>
</dbReference>
<dbReference type="EMBL" id="CP023777">
    <property type="protein sequence ID" value="ATL47937.1"/>
    <property type="molecule type" value="Genomic_DNA"/>
</dbReference>
<dbReference type="Gene3D" id="3.40.50.300">
    <property type="entry name" value="P-loop containing nucleotide triphosphate hydrolases"/>
    <property type="match status" value="1"/>
</dbReference>
<dbReference type="InterPro" id="IPR003439">
    <property type="entry name" value="ABC_transporter-like_ATP-bd"/>
</dbReference>
<dbReference type="SUPFAM" id="SSF52540">
    <property type="entry name" value="P-loop containing nucleoside triphosphate hydrolases"/>
    <property type="match status" value="1"/>
</dbReference>
<evidence type="ECO:0000256" key="3">
    <source>
        <dbReference type="ARBA" id="ARBA00022741"/>
    </source>
</evidence>
<name>A0A291QVH2_9BACT</name>
<evidence type="ECO:0000256" key="5">
    <source>
        <dbReference type="ARBA" id="ARBA00022967"/>
    </source>
</evidence>
<evidence type="ECO:0000256" key="2">
    <source>
        <dbReference type="ARBA" id="ARBA00022475"/>
    </source>
</evidence>
<keyword evidence="3" id="KW-0547">Nucleotide-binding</keyword>
<dbReference type="PROSITE" id="PS50893">
    <property type="entry name" value="ABC_TRANSPORTER_2"/>
    <property type="match status" value="1"/>
</dbReference>
<dbReference type="SMART" id="SM00382">
    <property type="entry name" value="AAA"/>
    <property type="match status" value="1"/>
</dbReference>
<evidence type="ECO:0000256" key="6">
    <source>
        <dbReference type="ARBA" id="ARBA00023136"/>
    </source>
</evidence>
<proteinExistence type="predicted"/>
<sequence length="346" mass="38500">MPIFVPRSILSFQQIVKGKAHMDFLNVSGIIKSEKDKTILHGVDFQVDELEKVAIVGASGAGKSTLLKIVAGLSQADEGAVFYDGSRVKGVDEKLMPGHPGIAYLSQHFELWNNYRVEDVLSYGNKLPEDAAMQLYRICRIDHLLKRYTSQLSGGERQRIAMARLLNGAPGLFILDEPYSNLDLIHKEILKAVIRDLSEQLQITCLLTSHDPMDTLPWADRILVMQQGKIVQSGTPHEIYAQPLSEYTAALFGPYNLINEQDAAVLMPSGKPGKHLLLRPHQMRIVAGGNQALPGTVQRINYHGNCYIVEVLTASKEVFYIQVANMNVQKGSQVHIAINGQETWYI</sequence>
<keyword evidence="5" id="KW-1278">Translocase</keyword>